<sequence>MPANNLLTCVSNKKFTIAFSSRNYLEAGSRKPFFFKKRVVEGSPRGVCQCCTRLMEVASNNLSLQSNVPLLSFRELAFLQTRLVL</sequence>
<dbReference type="Proteomes" id="UP001054945">
    <property type="component" value="Unassembled WGS sequence"/>
</dbReference>
<comment type="caution">
    <text evidence="1">The sequence shown here is derived from an EMBL/GenBank/DDBJ whole genome shotgun (WGS) entry which is preliminary data.</text>
</comment>
<name>A0AAV4VW23_CAEEX</name>
<dbReference type="EMBL" id="BPLR01015183">
    <property type="protein sequence ID" value="GIY74218.1"/>
    <property type="molecule type" value="Genomic_DNA"/>
</dbReference>
<proteinExistence type="predicted"/>
<gene>
    <name evidence="1" type="ORF">CEXT_804861</name>
</gene>
<protein>
    <submittedName>
        <fullName evidence="1">Uncharacterized protein</fullName>
    </submittedName>
</protein>
<keyword evidence="2" id="KW-1185">Reference proteome</keyword>
<evidence type="ECO:0000313" key="2">
    <source>
        <dbReference type="Proteomes" id="UP001054945"/>
    </source>
</evidence>
<accession>A0AAV4VW23</accession>
<reference evidence="1 2" key="1">
    <citation type="submission" date="2021-06" db="EMBL/GenBank/DDBJ databases">
        <title>Caerostris extrusa draft genome.</title>
        <authorList>
            <person name="Kono N."/>
            <person name="Arakawa K."/>
        </authorList>
    </citation>
    <scope>NUCLEOTIDE SEQUENCE [LARGE SCALE GENOMIC DNA]</scope>
</reference>
<organism evidence="1 2">
    <name type="scientific">Caerostris extrusa</name>
    <name type="common">Bark spider</name>
    <name type="synonym">Caerostris bankana</name>
    <dbReference type="NCBI Taxonomy" id="172846"/>
    <lineage>
        <taxon>Eukaryota</taxon>
        <taxon>Metazoa</taxon>
        <taxon>Ecdysozoa</taxon>
        <taxon>Arthropoda</taxon>
        <taxon>Chelicerata</taxon>
        <taxon>Arachnida</taxon>
        <taxon>Araneae</taxon>
        <taxon>Araneomorphae</taxon>
        <taxon>Entelegynae</taxon>
        <taxon>Araneoidea</taxon>
        <taxon>Araneidae</taxon>
        <taxon>Caerostris</taxon>
    </lineage>
</organism>
<evidence type="ECO:0000313" key="1">
    <source>
        <dbReference type="EMBL" id="GIY74218.1"/>
    </source>
</evidence>
<dbReference type="AlphaFoldDB" id="A0AAV4VW23"/>